<dbReference type="EMBL" id="JBDFQZ010000005">
    <property type="protein sequence ID" value="KAK9727039.1"/>
    <property type="molecule type" value="Genomic_DNA"/>
</dbReference>
<dbReference type="Gene3D" id="3.60.10.10">
    <property type="entry name" value="Endonuclease/exonuclease/phosphatase"/>
    <property type="match status" value="1"/>
</dbReference>
<evidence type="ECO:0000313" key="3">
    <source>
        <dbReference type="Proteomes" id="UP001443914"/>
    </source>
</evidence>
<reference evidence="2" key="1">
    <citation type="submission" date="2024-03" db="EMBL/GenBank/DDBJ databases">
        <title>WGS assembly of Saponaria officinalis var. Norfolk2.</title>
        <authorList>
            <person name="Jenkins J."/>
            <person name="Shu S."/>
            <person name="Grimwood J."/>
            <person name="Barry K."/>
            <person name="Goodstein D."/>
            <person name="Schmutz J."/>
            <person name="Leebens-Mack J."/>
            <person name="Osbourn A."/>
        </authorList>
    </citation>
    <scope>NUCLEOTIDE SEQUENCE [LARGE SCALE GENOMIC DNA]</scope>
    <source>
        <strain evidence="2">JIC</strain>
    </source>
</reference>
<protein>
    <recommendedName>
        <fullName evidence="1">Endonuclease/exonuclease/phosphatase domain-containing protein</fullName>
    </recommendedName>
</protein>
<dbReference type="PANTHER" id="PTHR12121:SF92">
    <property type="entry name" value="ENDONUCLEASE_EXONUCLEASE_PHOSPHATASE DOMAIN-CONTAINING PROTEIN"/>
    <property type="match status" value="1"/>
</dbReference>
<evidence type="ECO:0000313" key="2">
    <source>
        <dbReference type="EMBL" id="KAK9727039.1"/>
    </source>
</evidence>
<sequence>MPLARQVFDRTESMNGPQTISCTTFNILAPIYKRLGGGMRESDFYASWHSRNVSILDRLLHLKSSVICLQEFWVGNEELVKMYEKRLGDAGYLTYKLARTNNRGDGLLTAIHESKFRVLNYRELLFNDIGDRVAQVLHVELCGNVSQTGVIKKQNEALFINTHLIFPHNSRYCFLRLQQVYKILRYIRSYIENRVLPVPVILCGDWNGSKKGHVYKFLRSQGFESSYDIAHACADDIEDSQKWVSHRNHRGNICGVDFIWLQNPQKTHKPLKNSFMEAILGNIKVISTFPRLSFRLVLFLIAYYLS</sequence>
<dbReference type="InterPro" id="IPR005135">
    <property type="entry name" value="Endo/exonuclease/phosphatase"/>
</dbReference>
<evidence type="ECO:0000259" key="1">
    <source>
        <dbReference type="Pfam" id="PF03372"/>
    </source>
</evidence>
<proteinExistence type="predicted"/>
<accession>A0AAW1L3M4</accession>
<name>A0AAW1L3M4_SAPOF</name>
<dbReference type="AlphaFoldDB" id="A0AAW1L3M4"/>
<comment type="caution">
    <text evidence="2">The sequence shown here is derived from an EMBL/GenBank/DDBJ whole genome shotgun (WGS) entry which is preliminary data.</text>
</comment>
<dbReference type="InterPro" id="IPR050410">
    <property type="entry name" value="CCR4/nocturin_mRNA_transcr"/>
</dbReference>
<dbReference type="PANTHER" id="PTHR12121">
    <property type="entry name" value="CARBON CATABOLITE REPRESSOR PROTEIN 4"/>
    <property type="match status" value="1"/>
</dbReference>
<dbReference type="GO" id="GO:0000175">
    <property type="term" value="F:3'-5'-RNA exonuclease activity"/>
    <property type="evidence" value="ECO:0007669"/>
    <property type="project" value="TreeGrafter"/>
</dbReference>
<keyword evidence="3" id="KW-1185">Reference proteome</keyword>
<organism evidence="2 3">
    <name type="scientific">Saponaria officinalis</name>
    <name type="common">Common soapwort</name>
    <name type="synonym">Lychnis saponaria</name>
    <dbReference type="NCBI Taxonomy" id="3572"/>
    <lineage>
        <taxon>Eukaryota</taxon>
        <taxon>Viridiplantae</taxon>
        <taxon>Streptophyta</taxon>
        <taxon>Embryophyta</taxon>
        <taxon>Tracheophyta</taxon>
        <taxon>Spermatophyta</taxon>
        <taxon>Magnoliopsida</taxon>
        <taxon>eudicotyledons</taxon>
        <taxon>Gunneridae</taxon>
        <taxon>Pentapetalae</taxon>
        <taxon>Caryophyllales</taxon>
        <taxon>Caryophyllaceae</taxon>
        <taxon>Caryophylleae</taxon>
        <taxon>Saponaria</taxon>
    </lineage>
</organism>
<dbReference type="Pfam" id="PF03372">
    <property type="entry name" value="Exo_endo_phos"/>
    <property type="match status" value="1"/>
</dbReference>
<gene>
    <name evidence="2" type="ORF">RND81_05G254100</name>
</gene>
<dbReference type="SUPFAM" id="SSF56219">
    <property type="entry name" value="DNase I-like"/>
    <property type="match status" value="1"/>
</dbReference>
<dbReference type="Proteomes" id="UP001443914">
    <property type="component" value="Unassembled WGS sequence"/>
</dbReference>
<dbReference type="InterPro" id="IPR036691">
    <property type="entry name" value="Endo/exonu/phosph_ase_sf"/>
</dbReference>
<feature type="domain" description="Endonuclease/exonuclease/phosphatase" evidence="1">
    <location>
        <begin position="45"/>
        <end position="261"/>
    </location>
</feature>